<evidence type="ECO:0000313" key="1">
    <source>
        <dbReference type="EMBL" id="KAI5676510.1"/>
    </source>
</evidence>
<dbReference type="Proteomes" id="UP001060085">
    <property type="component" value="Linkage Group LG02"/>
</dbReference>
<keyword evidence="2" id="KW-1185">Reference proteome</keyword>
<comment type="caution">
    <text evidence="1">The sequence shown here is derived from an EMBL/GenBank/DDBJ whole genome shotgun (WGS) entry which is preliminary data.</text>
</comment>
<proteinExistence type="predicted"/>
<name>A0ACC0BV17_CATRO</name>
<sequence length="193" mass="21991">MSGEGWRPPRTPQDRPVNKPSTVTSSDGESNPPLSNLPEEDLVDVDVDVDVAIGGLLSIQIAKPPGIGDPTEQSMPRRKRSFIICFGNIFHFWPLLGDWNQVLVSSDKKGGRRINRKLAGFSLPKFTWLNKWSGGHVIMEWLDRGFCNLQWLQVFPQAYVRHLHRIHSDHWLFLVSSSQPMYSSRKPFRMLSA</sequence>
<protein>
    <submittedName>
        <fullName evidence="1">Uncharacterized protein</fullName>
    </submittedName>
</protein>
<organism evidence="1 2">
    <name type="scientific">Catharanthus roseus</name>
    <name type="common">Madagascar periwinkle</name>
    <name type="synonym">Vinca rosea</name>
    <dbReference type="NCBI Taxonomy" id="4058"/>
    <lineage>
        <taxon>Eukaryota</taxon>
        <taxon>Viridiplantae</taxon>
        <taxon>Streptophyta</taxon>
        <taxon>Embryophyta</taxon>
        <taxon>Tracheophyta</taxon>
        <taxon>Spermatophyta</taxon>
        <taxon>Magnoliopsida</taxon>
        <taxon>eudicotyledons</taxon>
        <taxon>Gunneridae</taxon>
        <taxon>Pentapetalae</taxon>
        <taxon>asterids</taxon>
        <taxon>lamiids</taxon>
        <taxon>Gentianales</taxon>
        <taxon>Apocynaceae</taxon>
        <taxon>Rauvolfioideae</taxon>
        <taxon>Vinceae</taxon>
        <taxon>Catharanthinae</taxon>
        <taxon>Catharanthus</taxon>
    </lineage>
</organism>
<evidence type="ECO:0000313" key="2">
    <source>
        <dbReference type="Proteomes" id="UP001060085"/>
    </source>
</evidence>
<dbReference type="EMBL" id="CM044702">
    <property type="protein sequence ID" value="KAI5676510.1"/>
    <property type="molecule type" value="Genomic_DNA"/>
</dbReference>
<reference evidence="2" key="1">
    <citation type="journal article" date="2023" name="Nat. Plants">
        <title>Single-cell RNA sequencing provides a high-resolution roadmap for understanding the multicellular compartmentation of specialized metabolism.</title>
        <authorList>
            <person name="Sun S."/>
            <person name="Shen X."/>
            <person name="Li Y."/>
            <person name="Li Y."/>
            <person name="Wang S."/>
            <person name="Li R."/>
            <person name="Zhang H."/>
            <person name="Shen G."/>
            <person name="Guo B."/>
            <person name="Wei J."/>
            <person name="Xu J."/>
            <person name="St-Pierre B."/>
            <person name="Chen S."/>
            <person name="Sun C."/>
        </authorList>
    </citation>
    <scope>NUCLEOTIDE SEQUENCE [LARGE SCALE GENOMIC DNA]</scope>
</reference>
<accession>A0ACC0BV17</accession>
<gene>
    <name evidence="1" type="ORF">M9H77_07460</name>
</gene>